<evidence type="ECO:0000313" key="3">
    <source>
        <dbReference type="Proteomes" id="UP000295718"/>
    </source>
</evidence>
<protein>
    <submittedName>
        <fullName evidence="2">Spore maturation protein CgeB</fullName>
    </submittedName>
</protein>
<sequence>MTILVIGWESFGLAYIVETFIEAGYIVDFFNYPIRMEDMRHNPQMGEKLVKKIAEDKYDFVFSTNYFPVVSLACNACRIKYVSWTYDSPNVALYSRTISYPYNYAFIFDKETYLDLKRRGAETVYYLPMAAPVEIYDGMIPTEEQKTKYTTDIAFVGSTYNEKKNQLYNLTEGVSEFAKGYMDGIIQAQKRIYGKFIIDKMLTPVIPELESACPVPLYPDDTRTQEWYYARYILARKITAIEREEVLNMLAERYQVHLYTHSQTPELINVINQGSANNMREAILVYKCAKINLNVTLRSIVTGIPLRIMEIMGSGGFVLSNYQEDVLEHFVPGEDIVLYSDYEDLMRKADYYLTHEEERKQIARNGYEKVKKYHTYQKRIEEILQIIND</sequence>
<name>A0A4V2QAZ7_9FIRM</name>
<proteinExistence type="predicted"/>
<accession>A0A4V2QAZ7</accession>
<dbReference type="RefSeq" id="WP_031391057.1">
    <property type="nucleotide sequence ID" value="NZ_JPNB01000002.1"/>
</dbReference>
<dbReference type="Proteomes" id="UP000295718">
    <property type="component" value="Unassembled WGS sequence"/>
</dbReference>
<dbReference type="AlphaFoldDB" id="A0A4V2QAZ7"/>
<dbReference type="STRING" id="1469948.GCA_000732725_02375"/>
<dbReference type="OrthoDB" id="7019976at2"/>
<dbReference type="InterPro" id="IPR055259">
    <property type="entry name" value="YkvP/CgeB_Glyco_trans-like"/>
</dbReference>
<evidence type="ECO:0000259" key="1">
    <source>
        <dbReference type="Pfam" id="PF13524"/>
    </source>
</evidence>
<comment type="caution">
    <text evidence="2">The sequence shown here is derived from an EMBL/GenBank/DDBJ whole genome shotgun (WGS) entry which is preliminary data.</text>
</comment>
<gene>
    <name evidence="2" type="ORF">EDD76_12333</name>
</gene>
<dbReference type="SUPFAM" id="SSF53756">
    <property type="entry name" value="UDP-Glycosyltransferase/glycogen phosphorylase"/>
    <property type="match status" value="1"/>
</dbReference>
<dbReference type="EMBL" id="SLUO01000023">
    <property type="protein sequence ID" value="TCL54022.1"/>
    <property type="molecule type" value="Genomic_DNA"/>
</dbReference>
<reference evidence="2 3" key="1">
    <citation type="submission" date="2019-03" db="EMBL/GenBank/DDBJ databases">
        <title>Genomic Encyclopedia of Type Strains, Phase IV (KMG-IV): sequencing the most valuable type-strain genomes for metagenomic binning, comparative biology and taxonomic classification.</title>
        <authorList>
            <person name="Goeker M."/>
        </authorList>
    </citation>
    <scope>NUCLEOTIDE SEQUENCE [LARGE SCALE GENOMIC DNA]</scope>
    <source>
        <strain evidence="2 3">DSM 100556</strain>
    </source>
</reference>
<dbReference type="Gene3D" id="3.40.50.2000">
    <property type="entry name" value="Glycogen Phosphorylase B"/>
    <property type="match status" value="1"/>
</dbReference>
<feature type="domain" description="Spore protein YkvP/CgeB glycosyl transferase-like" evidence="1">
    <location>
        <begin position="244"/>
        <end position="385"/>
    </location>
</feature>
<evidence type="ECO:0000313" key="2">
    <source>
        <dbReference type="EMBL" id="TCL54022.1"/>
    </source>
</evidence>
<dbReference type="Pfam" id="PF13524">
    <property type="entry name" value="Glyco_trans_1_2"/>
    <property type="match status" value="1"/>
</dbReference>
<keyword evidence="3" id="KW-1185">Reference proteome</keyword>
<organism evidence="2 3">
    <name type="scientific">Kineothrix alysoides</name>
    <dbReference type="NCBI Taxonomy" id="1469948"/>
    <lineage>
        <taxon>Bacteria</taxon>
        <taxon>Bacillati</taxon>
        <taxon>Bacillota</taxon>
        <taxon>Clostridia</taxon>
        <taxon>Lachnospirales</taxon>
        <taxon>Lachnospiraceae</taxon>
        <taxon>Kineothrix</taxon>
    </lineage>
</organism>